<sequence length="305" mass="33120">MRHLLTLHDVSLEQLQTIFALSADLKAKFKEGVREPLLPGRVMALMFEKQSLRTRVSFQAGMAHLGGSSLMLGDDAGFGKRESIADFTRVLSEMVDVIVVRSKKHATVEAVAEHSACSVINGLTDYSHPCQALADLFTIWEQLGSLDGAKLTWVGDANNVARSLAIACGKLGVDFSVASPQEYAFNGEEAEQLNGYFTESKFTCTTDPQAAVEGASAVYTDVWASMGQEGEQEQRRKDFADFQVNSKLMASAPAEAVFMHCLPAKRGEEVTDEVMDGPQSVIVEQAANRMHVQKGTLAWLLGGAK</sequence>
<keyword evidence="10" id="KW-1185">Reference proteome</keyword>
<dbReference type="InterPro" id="IPR002292">
    <property type="entry name" value="Orn/put_carbamltrans"/>
</dbReference>
<protein>
    <recommendedName>
        <fullName evidence="2 5">Ornithine carbamoyltransferase</fullName>
        <ecNumber evidence="2 5">2.1.3.3</ecNumber>
    </recommendedName>
</protein>
<dbReference type="PANTHER" id="PTHR45753">
    <property type="entry name" value="ORNITHINE CARBAMOYLTRANSFERASE, MITOCHONDRIAL"/>
    <property type="match status" value="1"/>
</dbReference>
<dbReference type="GO" id="GO:0016597">
    <property type="term" value="F:amino acid binding"/>
    <property type="evidence" value="ECO:0007669"/>
    <property type="project" value="InterPro"/>
</dbReference>
<organism evidence="9 10">
    <name type="scientific">Adhaeretor mobilis</name>
    <dbReference type="NCBI Taxonomy" id="1930276"/>
    <lineage>
        <taxon>Bacteria</taxon>
        <taxon>Pseudomonadati</taxon>
        <taxon>Planctomycetota</taxon>
        <taxon>Planctomycetia</taxon>
        <taxon>Pirellulales</taxon>
        <taxon>Lacipirellulaceae</taxon>
        <taxon>Adhaeretor</taxon>
    </lineage>
</organism>
<dbReference type="InterPro" id="IPR006130">
    <property type="entry name" value="Asp/Orn_carbamoylTrfase"/>
</dbReference>
<dbReference type="InterPro" id="IPR006132">
    <property type="entry name" value="Asp/Orn_carbamoyltranf_P-bd"/>
</dbReference>
<name>A0A517MSW0_9BACT</name>
<evidence type="ECO:0000313" key="9">
    <source>
        <dbReference type="EMBL" id="QDS97975.1"/>
    </source>
</evidence>
<keyword evidence="3 6" id="KW-0808">Transferase</keyword>
<gene>
    <name evidence="9" type="primary">argF</name>
    <name evidence="9" type="ORF">HG15A2_12450</name>
</gene>
<evidence type="ECO:0000256" key="3">
    <source>
        <dbReference type="ARBA" id="ARBA00022679"/>
    </source>
</evidence>
<evidence type="ECO:0000256" key="1">
    <source>
        <dbReference type="ARBA" id="ARBA00007805"/>
    </source>
</evidence>
<dbReference type="Proteomes" id="UP000319852">
    <property type="component" value="Chromosome"/>
</dbReference>
<evidence type="ECO:0000256" key="5">
    <source>
        <dbReference type="NCBIfam" id="TIGR00658"/>
    </source>
</evidence>
<dbReference type="RefSeq" id="WP_145058783.1">
    <property type="nucleotide sequence ID" value="NZ_CP036263.1"/>
</dbReference>
<evidence type="ECO:0000256" key="4">
    <source>
        <dbReference type="ARBA" id="ARBA00048772"/>
    </source>
</evidence>
<dbReference type="Pfam" id="PF02729">
    <property type="entry name" value="OTCace_N"/>
    <property type="match status" value="1"/>
</dbReference>
<dbReference type="EC" id="2.1.3.3" evidence="2 5"/>
<dbReference type="PRINTS" id="PR00102">
    <property type="entry name" value="OTCASE"/>
</dbReference>
<dbReference type="SUPFAM" id="SSF53671">
    <property type="entry name" value="Aspartate/ornithine carbamoyltransferase"/>
    <property type="match status" value="1"/>
</dbReference>
<comment type="similarity">
    <text evidence="1">Belongs to the aspartate/ornithine carbamoyltransferase superfamily. OTCase family.</text>
</comment>
<accession>A0A517MSW0</accession>
<dbReference type="NCBIfam" id="TIGR00658">
    <property type="entry name" value="orni_carb_tr"/>
    <property type="match status" value="1"/>
</dbReference>
<evidence type="ECO:0000259" key="7">
    <source>
        <dbReference type="Pfam" id="PF00185"/>
    </source>
</evidence>
<dbReference type="Pfam" id="PF00185">
    <property type="entry name" value="OTCace"/>
    <property type="match status" value="1"/>
</dbReference>
<dbReference type="FunFam" id="3.40.50.1370:FF:000008">
    <property type="entry name" value="Ornithine carbamoyltransferase"/>
    <property type="match status" value="1"/>
</dbReference>
<reference evidence="9 10" key="1">
    <citation type="submission" date="2019-02" db="EMBL/GenBank/DDBJ databases">
        <title>Deep-cultivation of Planctomycetes and their phenomic and genomic characterization uncovers novel biology.</title>
        <authorList>
            <person name="Wiegand S."/>
            <person name="Jogler M."/>
            <person name="Boedeker C."/>
            <person name="Pinto D."/>
            <person name="Vollmers J."/>
            <person name="Rivas-Marin E."/>
            <person name="Kohn T."/>
            <person name="Peeters S.H."/>
            <person name="Heuer A."/>
            <person name="Rast P."/>
            <person name="Oberbeckmann S."/>
            <person name="Bunk B."/>
            <person name="Jeske O."/>
            <person name="Meyerdierks A."/>
            <person name="Storesund J.E."/>
            <person name="Kallscheuer N."/>
            <person name="Luecker S."/>
            <person name="Lage O.M."/>
            <person name="Pohl T."/>
            <person name="Merkel B.J."/>
            <person name="Hornburger P."/>
            <person name="Mueller R.-W."/>
            <person name="Bruemmer F."/>
            <person name="Labrenz M."/>
            <person name="Spormann A.M."/>
            <person name="Op den Camp H."/>
            <person name="Overmann J."/>
            <person name="Amann R."/>
            <person name="Jetten M.S.M."/>
            <person name="Mascher T."/>
            <person name="Medema M.H."/>
            <person name="Devos D.P."/>
            <person name="Kaster A.-K."/>
            <person name="Ovreas L."/>
            <person name="Rohde M."/>
            <person name="Galperin M.Y."/>
            <person name="Jogler C."/>
        </authorList>
    </citation>
    <scope>NUCLEOTIDE SEQUENCE [LARGE SCALE GENOMIC DNA]</scope>
    <source>
        <strain evidence="9 10">HG15A2</strain>
    </source>
</reference>
<dbReference type="KEGG" id="amob:HG15A2_12450"/>
<dbReference type="InterPro" id="IPR036901">
    <property type="entry name" value="Asp/Orn_carbamoylTrfase_sf"/>
</dbReference>
<evidence type="ECO:0000256" key="6">
    <source>
        <dbReference type="RuleBase" id="RU003634"/>
    </source>
</evidence>
<dbReference type="PRINTS" id="PR00100">
    <property type="entry name" value="AOTCASE"/>
</dbReference>
<comment type="catalytic activity">
    <reaction evidence="4">
        <text>carbamoyl phosphate + L-ornithine = L-citrulline + phosphate + H(+)</text>
        <dbReference type="Rhea" id="RHEA:19513"/>
        <dbReference type="ChEBI" id="CHEBI:15378"/>
        <dbReference type="ChEBI" id="CHEBI:43474"/>
        <dbReference type="ChEBI" id="CHEBI:46911"/>
        <dbReference type="ChEBI" id="CHEBI:57743"/>
        <dbReference type="ChEBI" id="CHEBI:58228"/>
        <dbReference type="EC" id="2.1.3.3"/>
    </reaction>
</comment>
<dbReference type="PANTHER" id="PTHR45753:SF3">
    <property type="entry name" value="ORNITHINE TRANSCARBAMYLASE, MITOCHONDRIAL"/>
    <property type="match status" value="1"/>
</dbReference>
<dbReference type="GO" id="GO:0004585">
    <property type="term" value="F:ornithine carbamoyltransferase activity"/>
    <property type="evidence" value="ECO:0007669"/>
    <property type="project" value="UniProtKB-UniRule"/>
</dbReference>
<feature type="domain" description="Aspartate/ornithine carbamoyltransferase Asp/Orn-binding" evidence="7">
    <location>
        <begin position="148"/>
        <end position="300"/>
    </location>
</feature>
<feature type="domain" description="Aspartate/ornithine carbamoyltransferase carbamoyl-P binding" evidence="8">
    <location>
        <begin position="2"/>
        <end position="141"/>
    </location>
</feature>
<dbReference type="Gene3D" id="3.40.50.1370">
    <property type="entry name" value="Aspartate/ornithine carbamoyltransferase"/>
    <property type="match status" value="2"/>
</dbReference>
<dbReference type="AlphaFoldDB" id="A0A517MSW0"/>
<evidence type="ECO:0000259" key="8">
    <source>
        <dbReference type="Pfam" id="PF02729"/>
    </source>
</evidence>
<dbReference type="EMBL" id="CP036263">
    <property type="protein sequence ID" value="QDS97975.1"/>
    <property type="molecule type" value="Genomic_DNA"/>
</dbReference>
<dbReference type="OrthoDB" id="9802587at2"/>
<evidence type="ECO:0000256" key="2">
    <source>
        <dbReference type="ARBA" id="ARBA00013007"/>
    </source>
</evidence>
<dbReference type="NCBIfam" id="NF001986">
    <property type="entry name" value="PRK00779.1"/>
    <property type="match status" value="1"/>
</dbReference>
<dbReference type="GO" id="GO:0019240">
    <property type="term" value="P:citrulline biosynthetic process"/>
    <property type="evidence" value="ECO:0007669"/>
    <property type="project" value="TreeGrafter"/>
</dbReference>
<dbReference type="InterPro" id="IPR006131">
    <property type="entry name" value="Asp_carbamoyltransf_Asp/Orn-bd"/>
</dbReference>
<proteinExistence type="inferred from homology"/>
<evidence type="ECO:0000313" key="10">
    <source>
        <dbReference type="Proteomes" id="UP000319852"/>
    </source>
</evidence>
<dbReference type="GO" id="GO:0042450">
    <property type="term" value="P:L-arginine biosynthetic process via ornithine"/>
    <property type="evidence" value="ECO:0007669"/>
    <property type="project" value="UniProtKB-UniRule"/>
</dbReference>